<evidence type="ECO:0000313" key="2">
    <source>
        <dbReference type="Proteomes" id="UP001464891"/>
    </source>
</evidence>
<dbReference type="Proteomes" id="UP001464891">
    <property type="component" value="Unassembled WGS sequence"/>
</dbReference>
<sequence length="85" mass="9553">MLLPVIPELTIHRFKFLGAQGDLQDGMRHRSELYRHVASFEIEQHRQAYALGIDLAQHGGKTVLTRSQGSCAVWVSLRSCCGMTK</sequence>
<accession>A0ABV0J5I4</accession>
<gene>
    <name evidence="1" type="ORF">NC998_07985</name>
</gene>
<comment type="caution">
    <text evidence="1">The sequence shown here is derived from an EMBL/GenBank/DDBJ whole genome shotgun (WGS) entry which is preliminary data.</text>
</comment>
<evidence type="ECO:0000313" key="1">
    <source>
        <dbReference type="EMBL" id="MEP0817034.1"/>
    </source>
</evidence>
<dbReference type="EMBL" id="JAMPKM010000003">
    <property type="protein sequence ID" value="MEP0817034.1"/>
    <property type="molecule type" value="Genomic_DNA"/>
</dbReference>
<dbReference type="RefSeq" id="WP_190439505.1">
    <property type="nucleotide sequence ID" value="NZ_JAMPKM010000003.1"/>
</dbReference>
<reference evidence="1 2" key="1">
    <citation type="submission" date="2022-04" db="EMBL/GenBank/DDBJ databases">
        <title>Positive selection, recombination, and allopatry shape intraspecific diversity of widespread and dominant cyanobacteria.</title>
        <authorList>
            <person name="Wei J."/>
            <person name="Shu W."/>
            <person name="Hu C."/>
        </authorList>
    </citation>
    <scope>NUCLEOTIDE SEQUENCE [LARGE SCALE GENOMIC DNA]</scope>
    <source>
        <strain evidence="1 2">GB2-A4</strain>
    </source>
</reference>
<keyword evidence="2" id="KW-1185">Reference proteome</keyword>
<organism evidence="1 2">
    <name type="scientific">Trichocoleus desertorum GB2-A4</name>
    <dbReference type="NCBI Taxonomy" id="2933944"/>
    <lineage>
        <taxon>Bacteria</taxon>
        <taxon>Bacillati</taxon>
        <taxon>Cyanobacteriota</taxon>
        <taxon>Cyanophyceae</taxon>
        <taxon>Leptolyngbyales</taxon>
        <taxon>Trichocoleusaceae</taxon>
        <taxon>Trichocoleus</taxon>
    </lineage>
</organism>
<proteinExistence type="predicted"/>
<name>A0ABV0J5I4_9CYAN</name>
<protein>
    <submittedName>
        <fullName evidence="1">Uncharacterized protein</fullName>
    </submittedName>
</protein>